<name>A0A3B1AFW4_9ZZZZ</name>
<dbReference type="InterPro" id="IPR029044">
    <property type="entry name" value="Nucleotide-diphossugar_trans"/>
</dbReference>
<dbReference type="AlphaFoldDB" id="A0A3B1AFW4"/>
<feature type="transmembrane region" description="Helical" evidence="1">
    <location>
        <begin position="233"/>
        <end position="251"/>
    </location>
</feature>
<keyword evidence="1" id="KW-1133">Transmembrane helix</keyword>
<evidence type="ECO:0000259" key="2">
    <source>
        <dbReference type="Pfam" id="PF00535"/>
    </source>
</evidence>
<evidence type="ECO:0000313" key="3">
    <source>
        <dbReference type="EMBL" id="VAW92774.1"/>
    </source>
</evidence>
<dbReference type="Gene3D" id="3.90.550.10">
    <property type="entry name" value="Spore Coat Polysaccharide Biosynthesis Protein SpsA, Chain A"/>
    <property type="match status" value="1"/>
</dbReference>
<dbReference type="Pfam" id="PF00535">
    <property type="entry name" value="Glycos_transf_2"/>
    <property type="match status" value="1"/>
</dbReference>
<protein>
    <recommendedName>
        <fullName evidence="2">Glycosyltransferase 2-like domain-containing protein</fullName>
    </recommendedName>
</protein>
<accession>A0A3B1AFW4</accession>
<dbReference type="InterPro" id="IPR001173">
    <property type="entry name" value="Glyco_trans_2-like"/>
</dbReference>
<organism evidence="3">
    <name type="scientific">hydrothermal vent metagenome</name>
    <dbReference type="NCBI Taxonomy" id="652676"/>
    <lineage>
        <taxon>unclassified sequences</taxon>
        <taxon>metagenomes</taxon>
        <taxon>ecological metagenomes</taxon>
    </lineage>
</organism>
<keyword evidence="1" id="KW-0472">Membrane</keyword>
<gene>
    <name evidence="3" type="ORF">MNBD_GAMMA23-347</name>
</gene>
<feature type="transmembrane region" description="Helical" evidence="1">
    <location>
        <begin position="272"/>
        <end position="291"/>
    </location>
</feature>
<evidence type="ECO:0000256" key="1">
    <source>
        <dbReference type="SAM" id="Phobius"/>
    </source>
</evidence>
<reference evidence="3" key="1">
    <citation type="submission" date="2018-06" db="EMBL/GenBank/DDBJ databases">
        <authorList>
            <person name="Zhirakovskaya E."/>
        </authorList>
    </citation>
    <scope>NUCLEOTIDE SEQUENCE</scope>
</reference>
<dbReference type="EMBL" id="UOFT01000028">
    <property type="protein sequence ID" value="VAW92774.1"/>
    <property type="molecule type" value="Genomic_DNA"/>
</dbReference>
<dbReference type="SUPFAM" id="SSF53448">
    <property type="entry name" value="Nucleotide-diphospho-sugar transferases"/>
    <property type="match status" value="1"/>
</dbReference>
<keyword evidence="1" id="KW-0812">Transmembrane</keyword>
<proteinExistence type="predicted"/>
<sequence length="301" mass="34523">MDFSILIGLVSTEDSDRIFEVLQSLRNQNGLHRYEVIIGDRRNNTISRRLDESFPEVKHISCPADTSLPELRTLALDSASGTYIVVIEDHNVPSENWLVSILQAFADSPEGTVAVGGCVENGVYDTPLDWATFLCEYSYFLEPVDEGETNTLPGMNVAYHRSAFKNIDRNILTAGFWETTVHPVLLESGAKFYSSNKIKLYHSKKFSFRLFAKQRFIYSRYYAGLRFKRVQRLKRSAACAMTLLLPILLLYRSTLQIRKKNRLKREFKLAMPYLFVFYTIWACGEMVGYMFGKGDALIKIE</sequence>
<feature type="domain" description="Glycosyltransferase 2-like" evidence="2">
    <location>
        <begin position="16"/>
        <end position="166"/>
    </location>
</feature>